<evidence type="ECO:0000313" key="2">
    <source>
        <dbReference type="Proteomes" id="UP000801492"/>
    </source>
</evidence>
<gene>
    <name evidence="1" type="ORF">ILUMI_25130</name>
</gene>
<dbReference type="Proteomes" id="UP000801492">
    <property type="component" value="Unassembled WGS sequence"/>
</dbReference>
<comment type="caution">
    <text evidence="1">The sequence shown here is derived from an EMBL/GenBank/DDBJ whole genome shotgun (WGS) entry which is preliminary data.</text>
</comment>
<name>A0A8K0C948_IGNLU</name>
<keyword evidence="2" id="KW-1185">Reference proteome</keyword>
<organism evidence="1 2">
    <name type="scientific">Ignelater luminosus</name>
    <name type="common">Cucubano</name>
    <name type="synonym">Pyrophorus luminosus</name>
    <dbReference type="NCBI Taxonomy" id="2038154"/>
    <lineage>
        <taxon>Eukaryota</taxon>
        <taxon>Metazoa</taxon>
        <taxon>Ecdysozoa</taxon>
        <taxon>Arthropoda</taxon>
        <taxon>Hexapoda</taxon>
        <taxon>Insecta</taxon>
        <taxon>Pterygota</taxon>
        <taxon>Neoptera</taxon>
        <taxon>Endopterygota</taxon>
        <taxon>Coleoptera</taxon>
        <taxon>Polyphaga</taxon>
        <taxon>Elateriformia</taxon>
        <taxon>Elateroidea</taxon>
        <taxon>Elateridae</taxon>
        <taxon>Agrypninae</taxon>
        <taxon>Pyrophorini</taxon>
        <taxon>Ignelater</taxon>
    </lineage>
</organism>
<evidence type="ECO:0000313" key="1">
    <source>
        <dbReference type="EMBL" id="KAF2881042.1"/>
    </source>
</evidence>
<accession>A0A8K0C948</accession>
<proteinExistence type="predicted"/>
<dbReference type="AlphaFoldDB" id="A0A8K0C948"/>
<reference evidence="1" key="1">
    <citation type="submission" date="2019-08" db="EMBL/GenBank/DDBJ databases">
        <title>The genome of the North American firefly Photinus pyralis.</title>
        <authorList>
            <consortium name="Photinus pyralis genome working group"/>
            <person name="Fallon T.R."/>
            <person name="Sander Lower S.E."/>
            <person name="Weng J.-K."/>
        </authorList>
    </citation>
    <scope>NUCLEOTIDE SEQUENCE</scope>
    <source>
        <strain evidence="1">TRF0915ILg1</strain>
        <tissue evidence="1">Whole body</tissue>
    </source>
</reference>
<dbReference type="EMBL" id="VTPC01090870">
    <property type="protein sequence ID" value="KAF2881042.1"/>
    <property type="molecule type" value="Genomic_DNA"/>
</dbReference>
<protein>
    <submittedName>
        <fullName evidence="1">Uncharacterized protein</fullName>
    </submittedName>
</protein>
<sequence>MKLFLNQNQTLKMICPWNVCRKKLCMAKMVTNDIFDLMTKLQGQNERSKTNLLPSEISGTSILKPVKVVIYRPNMLQWTSNF</sequence>